<proteinExistence type="predicted"/>
<dbReference type="PATRIC" id="fig|656366.3.peg.734"/>
<dbReference type="RefSeq" id="WP_062005693.1">
    <property type="nucleotide sequence ID" value="NZ_CP012677.1"/>
</dbReference>
<reference evidence="2" key="1">
    <citation type="submission" date="2015-09" db="EMBL/GenBank/DDBJ databases">
        <title>Complete genome of Arthrobacter alpinus strain R3.8.</title>
        <authorList>
            <person name="See-Too W.S."/>
            <person name="Chan K.G."/>
        </authorList>
    </citation>
    <scope>NUCLEOTIDE SEQUENCE [LARGE SCALE GENOMIC DNA]</scope>
    <source>
        <strain evidence="2">R3.8</strain>
    </source>
</reference>
<dbReference type="Proteomes" id="UP000062833">
    <property type="component" value="Chromosome"/>
</dbReference>
<sequence length="63" mass="6881">MSEPEPHELTAYEAVTANSWAQTHKKTALMKLILLALHEAPAWSSTIKSAIAEMTGGNLQFDV</sequence>
<dbReference type="KEGG" id="aaq:AOC05_03345"/>
<protein>
    <submittedName>
        <fullName evidence="1">Uncharacterized protein</fullName>
    </submittedName>
</protein>
<evidence type="ECO:0000313" key="1">
    <source>
        <dbReference type="EMBL" id="ALE91601.1"/>
    </source>
</evidence>
<accession>A0A0M4RN22</accession>
<dbReference type="AlphaFoldDB" id="A0A0M4RN22"/>
<dbReference type="EMBL" id="CP012677">
    <property type="protein sequence ID" value="ALE91601.1"/>
    <property type="molecule type" value="Genomic_DNA"/>
</dbReference>
<organism evidence="1 2">
    <name type="scientific">Arthrobacter alpinus</name>
    <dbReference type="NCBI Taxonomy" id="656366"/>
    <lineage>
        <taxon>Bacteria</taxon>
        <taxon>Bacillati</taxon>
        <taxon>Actinomycetota</taxon>
        <taxon>Actinomycetes</taxon>
        <taxon>Micrococcales</taxon>
        <taxon>Micrococcaceae</taxon>
        <taxon>Arthrobacter</taxon>
    </lineage>
</organism>
<evidence type="ECO:0000313" key="2">
    <source>
        <dbReference type="Proteomes" id="UP000062833"/>
    </source>
</evidence>
<gene>
    <name evidence="1" type="ORF">AOC05_03345</name>
</gene>
<name>A0A0M4RN22_9MICC</name>
<keyword evidence="2" id="KW-1185">Reference proteome</keyword>